<dbReference type="PANTHER" id="PTHR33594:SF1">
    <property type="entry name" value="HD_PDEASE DOMAIN-CONTAINING PROTEIN"/>
    <property type="match status" value="1"/>
</dbReference>
<dbReference type="RefSeq" id="WP_248252697.1">
    <property type="nucleotide sequence ID" value="NZ_JAIWJX010000002.1"/>
</dbReference>
<dbReference type="PROSITE" id="PS51831">
    <property type="entry name" value="HD"/>
    <property type="match status" value="1"/>
</dbReference>
<protein>
    <submittedName>
        <fullName evidence="2">HD domain-containing protein</fullName>
    </submittedName>
</protein>
<dbReference type="SUPFAM" id="SSF109604">
    <property type="entry name" value="HD-domain/PDEase-like"/>
    <property type="match status" value="1"/>
</dbReference>
<name>A0A9X2BCR8_9BACL</name>
<dbReference type="AlphaFoldDB" id="A0A9X2BCR8"/>
<comment type="caution">
    <text evidence="2">The sequence shown here is derived from an EMBL/GenBank/DDBJ whole genome shotgun (WGS) entry which is preliminary data.</text>
</comment>
<dbReference type="SMART" id="SM00471">
    <property type="entry name" value="HDc"/>
    <property type="match status" value="1"/>
</dbReference>
<evidence type="ECO:0000313" key="3">
    <source>
        <dbReference type="Proteomes" id="UP001139011"/>
    </source>
</evidence>
<dbReference type="PANTHER" id="PTHR33594">
    <property type="entry name" value="SUPERFAMILY HYDROLASE, PUTATIVE (AFU_ORTHOLOGUE AFUA_1G03035)-RELATED"/>
    <property type="match status" value="1"/>
</dbReference>
<accession>A0A9X2BCR8</accession>
<gene>
    <name evidence="2" type="ORF">LCY76_11240</name>
</gene>
<organism evidence="2 3">
    <name type="scientific">Fictibacillus marinisediminis</name>
    <dbReference type="NCBI Taxonomy" id="2878389"/>
    <lineage>
        <taxon>Bacteria</taxon>
        <taxon>Bacillati</taxon>
        <taxon>Bacillota</taxon>
        <taxon>Bacilli</taxon>
        <taxon>Bacillales</taxon>
        <taxon>Fictibacillaceae</taxon>
        <taxon>Fictibacillus</taxon>
    </lineage>
</organism>
<dbReference type="EMBL" id="JAIWJX010000002">
    <property type="protein sequence ID" value="MCK6257169.1"/>
    <property type="molecule type" value="Genomic_DNA"/>
</dbReference>
<evidence type="ECO:0000313" key="2">
    <source>
        <dbReference type="EMBL" id="MCK6257169.1"/>
    </source>
</evidence>
<dbReference type="Gene3D" id="1.10.472.50">
    <property type="entry name" value="HD-domain/PDEase-like"/>
    <property type="match status" value="1"/>
</dbReference>
<sequence>MKRKIIEAAERYVQETLRGEGSGHDWWHIYRVNKLALTIAEKEGADPFVCSLAALLHDIADEKFNASEEAGLQKVSLCLTEHEVTNPEKQHVLEIISTMSFKGGNSTGMKTIEGMAVQDADRLDALGAIGIARTFAYSGFAGQMIYDPDIPVRNTMTKSEYRNGVSTAINHFYEKLLTLKDRMNTEHGKKLAESRHQQMVSYLDVFFSEWEGIR</sequence>
<dbReference type="Gene3D" id="1.20.58.1910">
    <property type="match status" value="1"/>
</dbReference>
<dbReference type="InterPro" id="IPR006674">
    <property type="entry name" value="HD_domain"/>
</dbReference>
<proteinExistence type="predicted"/>
<dbReference type="Proteomes" id="UP001139011">
    <property type="component" value="Unassembled WGS sequence"/>
</dbReference>
<dbReference type="Pfam" id="PF01966">
    <property type="entry name" value="HD"/>
    <property type="match status" value="1"/>
</dbReference>
<keyword evidence="3" id="KW-1185">Reference proteome</keyword>
<feature type="domain" description="HD" evidence="1">
    <location>
        <begin position="25"/>
        <end position="126"/>
    </location>
</feature>
<dbReference type="CDD" id="cd00077">
    <property type="entry name" value="HDc"/>
    <property type="match status" value="1"/>
</dbReference>
<reference evidence="2" key="1">
    <citation type="submission" date="2021-09" db="EMBL/GenBank/DDBJ databases">
        <title>Genome analysis of Fictibacillus sp. KIGAM418 isolated from marine sediment.</title>
        <authorList>
            <person name="Seo M.-J."/>
            <person name="Cho E.-S."/>
            <person name="Hwang C.Y."/>
        </authorList>
    </citation>
    <scope>NUCLEOTIDE SEQUENCE</scope>
    <source>
        <strain evidence="2">KIGAM418</strain>
    </source>
</reference>
<evidence type="ECO:0000259" key="1">
    <source>
        <dbReference type="PROSITE" id="PS51831"/>
    </source>
</evidence>
<dbReference type="InterPro" id="IPR003607">
    <property type="entry name" value="HD/PDEase_dom"/>
</dbReference>